<sequence length="113" mass="12842">MEEVDKLLLKDEFIAKLKEIGVTDEECEILYTELKVDFFRRVLGLAVKKLPQEEVVQALGKDEFSDEELPEMFRKIGDLVTAKADQLDMKEIFIEAARQAHTEMGGKLADPVA</sequence>
<protein>
    <submittedName>
        <fullName evidence="1">Uncharacterized protein</fullName>
    </submittedName>
</protein>
<dbReference type="STRING" id="1797263.A2397_00580"/>
<reference evidence="1 2" key="1">
    <citation type="journal article" date="2016" name="Nat. Commun.">
        <title>Thousands of microbial genomes shed light on interconnected biogeochemical processes in an aquifer system.</title>
        <authorList>
            <person name="Anantharaman K."/>
            <person name="Brown C.T."/>
            <person name="Hug L.A."/>
            <person name="Sharon I."/>
            <person name="Castelle C.J."/>
            <person name="Probst A.J."/>
            <person name="Thomas B.C."/>
            <person name="Singh A."/>
            <person name="Wilkins M.J."/>
            <person name="Karaoz U."/>
            <person name="Brodie E.L."/>
            <person name="Williams K.H."/>
            <person name="Hubbard S.S."/>
            <person name="Banfield J.F."/>
        </authorList>
    </citation>
    <scope>NUCLEOTIDE SEQUENCE [LARGE SCALE GENOMIC DNA]</scope>
</reference>
<proteinExistence type="predicted"/>
<evidence type="ECO:0000313" key="1">
    <source>
        <dbReference type="EMBL" id="OGD08424.1"/>
    </source>
</evidence>
<organism evidence="1 2">
    <name type="scientific">Candidatus Amesbacteria bacterium RIFOXYB1_FULL_44_23</name>
    <dbReference type="NCBI Taxonomy" id="1797263"/>
    <lineage>
        <taxon>Bacteria</taxon>
        <taxon>Candidatus Amesiibacteriota</taxon>
    </lineage>
</organism>
<accession>A0A1F4ZSS8</accession>
<name>A0A1F4ZSS8_9BACT</name>
<dbReference type="Proteomes" id="UP000176424">
    <property type="component" value="Unassembled WGS sequence"/>
</dbReference>
<gene>
    <name evidence="1" type="ORF">A2397_00580</name>
</gene>
<comment type="caution">
    <text evidence="1">The sequence shown here is derived from an EMBL/GenBank/DDBJ whole genome shotgun (WGS) entry which is preliminary data.</text>
</comment>
<evidence type="ECO:0000313" key="2">
    <source>
        <dbReference type="Proteomes" id="UP000176424"/>
    </source>
</evidence>
<dbReference type="EMBL" id="MEXR01000057">
    <property type="protein sequence ID" value="OGD08424.1"/>
    <property type="molecule type" value="Genomic_DNA"/>
</dbReference>
<dbReference type="AlphaFoldDB" id="A0A1F4ZSS8"/>